<dbReference type="RefSeq" id="WP_111146434.1">
    <property type="nucleotide sequence ID" value="NZ_QKRB01000042.1"/>
</dbReference>
<gene>
    <name evidence="1" type="ORF">DNH61_09565</name>
</gene>
<sequence>MDFSLVKQFFHISPEGMEEPLLNLPAEDLLDPVKARNAMQLGGSLVQATGLELPSSFAGMCFFNLIATQQLFLSRYNRFLDLTLPNLTFQAESHNDHAHLGFKINRLAWKEIREDGRDSRREQVRRLLETFITDHITPAVEAIADSAAVKTELIWGQFAGQAMILKEYLLASVQDPEVQERYEQDYQLLMELSPSLFKRKRNPYIHLRPRYLDSPYKEGAKLLIRSSCCMYYCRTDGQKCYNCPRLTDQDREELRERITSAQ</sequence>
<proteinExistence type="predicted"/>
<reference evidence="1 2" key="1">
    <citation type="submission" date="2018-06" db="EMBL/GenBank/DDBJ databases">
        <title>Paenibacillus imtechensis sp. nov.</title>
        <authorList>
            <person name="Pinnaka A.K."/>
            <person name="Singh H."/>
            <person name="Kaur M."/>
        </authorList>
    </citation>
    <scope>NUCLEOTIDE SEQUENCE [LARGE SCALE GENOMIC DNA]</scope>
    <source>
        <strain evidence="1 2">SMB1</strain>
    </source>
</reference>
<comment type="caution">
    <text evidence="1">The sequence shown here is derived from an EMBL/GenBank/DDBJ whole genome shotgun (WGS) entry which is preliminary data.</text>
</comment>
<keyword evidence="2" id="KW-1185">Reference proteome</keyword>
<evidence type="ECO:0008006" key="3">
    <source>
        <dbReference type="Google" id="ProtNLM"/>
    </source>
</evidence>
<dbReference type="AlphaFoldDB" id="A0A2W1LA99"/>
<protein>
    <recommendedName>
        <fullName evidence="3">Ferric siderophore reductase C-terminal domain-containing protein</fullName>
    </recommendedName>
</protein>
<accession>A0A2W1LA99</accession>
<dbReference type="EMBL" id="QKRB01000042">
    <property type="protein sequence ID" value="PZD96146.1"/>
    <property type="molecule type" value="Genomic_DNA"/>
</dbReference>
<dbReference type="OrthoDB" id="2819999at2"/>
<name>A0A2W1LA99_9BACL</name>
<evidence type="ECO:0000313" key="1">
    <source>
        <dbReference type="EMBL" id="PZD96146.1"/>
    </source>
</evidence>
<evidence type="ECO:0000313" key="2">
    <source>
        <dbReference type="Proteomes" id="UP000249522"/>
    </source>
</evidence>
<dbReference type="Proteomes" id="UP000249522">
    <property type="component" value="Unassembled WGS sequence"/>
</dbReference>
<organism evidence="1 2">
    <name type="scientific">Paenibacillus sambharensis</name>
    <dbReference type="NCBI Taxonomy" id="1803190"/>
    <lineage>
        <taxon>Bacteria</taxon>
        <taxon>Bacillati</taxon>
        <taxon>Bacillota</taxon>
        <taxon>Bacilli</taxon>
        <taxon>Bacillales</taxon>
        <taxon>Paenibacillaceae</taxon>
        <taxon>Paenibacillus</taxon>
    </lineage>
</organism>